<dbReference type="SUPFAM" id="SSF56988">
    <property type="entry name" value="Anthrax protective antigen"/>
    <property type="match status" value="1"/>
</dbReference>
<comment type="similarity">
    <text evidence="1">Belongs to the glycosyl hydrolase 3 family.</text>
</comment>
<feature type="region of interest" description="Disordered" evidence="3">
    <location>
        <begin position="30"/>
        <end position="55"/>
    </location>
</feature>
<dbReference type="InterPro" id="IPR037524">
    <property type="entry name" value="PA14/GLEYA"/>
</dbReference>
<evidence type="ECO:0000256" key="3">
    <source>
        <dbReference type="SAM" id="MobiDB-lite"/>
    </source>
</evidence>
<dbReference type="InterPro" id="IPR050288">
    <property type="entry name" value="Cellulose_deg_GH3"/>
</dbReference>
<dbReference type="InterPro" id="IPR036962">
    <property type="entry name" value="Glyco_hydro_3_N_sf"/>
</dbReference>
<feature type="signal peptide" evidence="4">
    <location>
        <begin position="1"/>
        <end position="23"/>
    </location>
</feature>
<dbReference type="InterPro" id="IPR001764">
    <property type="entry name" value="Glyco_hydro_3_N"/>
</dbReference>
<dbReference type="RefSeq" id="WP_101345163.1">
    <property type="nucleotide sequence ID" value="NZ_PJAI02000004.1"/>
</dbReference>
<dbReference type="Gene3D" id="2.60.120.260">
    <property type="entry name" value="Galactose-binding domain-like"/>
    <property type="match status" value="1"/>
</dbReference>
<dbReference type="EMBL" id="PJAI02000004">
    <property type="protein sequence ID" value="TYK66396.1"/>
    <property type="molecule type" value="Genomic_DNA"/>
</dbReference>
<keyword evidence="4" id="KW-0732">Signal</keyword>
<evidence type="ECO:0000313" key="6">
    <source>
        <dbReference type="EMBL" id="TYK66396.1"/>
    </source>
</evidence>
<dbReference type="PANTHER" id="PTHR42715">
    <property type="entry name" value="BETA-GLUCOSIDASE"/>
    <property type="match status" value="1"/>
</dbReference>
<dbReference type="Pfam" id="PF14310">
    <property type="entry name" value="Fn3-like"/>
    <property type="match status" value="1"/>
</dbReference>
<evidence type="ECO:0000313" key="7">
    <source>
        <dbReference type="Proteomes" id="UP000815846"/>
    </source>
</evidence>
<keyword evidence="7" id="KW-1185">Reference proteome</keyword>
<dbReference type="InterPro" id="IPR017853">
    <property type="entry name" value="GH"/>
</dbReference>
<evidence type="ECO:0000259" key="5">
    <source>
        <dbReference type="PROSITE" id="PS51820"/>
    </source>
</evidence>
<dbReference type="PROSITE" id="PS51820">
    <property type="entry name" value="PA14"/>
    <property type="match status" value="1"/>
</dbReference>
<proteinExistence type="inferred from homology"/>
<dbReference type="PRINTS" id="PR00133">
    <property type="entry name" value="GLHYDRLASE3"/>
</dbReference>
<keyword evidence="2 6" id="KW-0378">Hydrolase</keyword>
<dbReference type="SUPFAM" id="SSF51445">
    <property type="entry name" value="(Trans)glycosidases"/>
    <property type="match status" value="1"/>
</dbReference>
<dbReference type="Gene3D" id="2.60.40.10">
    <property type="entry name" value="Immunoglobulins"/>
    <property type="match status" value="1"/>
</dbReference>
<dbReference type="InterPro" id="IPR002772">
    <property type="entry name" value="Glyco_hydro_3_C"/>
</dbReference>
<name>A0ABY3MYT5_9GAMM</name>
<feature type="chain" id="PRO_5046053457" evidence="4">
    <location>
        <begin position="24"/>
        <end position="925"/>
    </location>
</feature>
<sequence length="925" mass="101717">MKYNNKYTLLSITVLALTTNLTACFSEHKTSENKVAEQSKHNKEKLNEKSALSKENRLATVEQDVEAMLDKMTLPEKVSLAHASGKFHINAIDRVGIPEMWLSDGPHGVRHQIERHTWASAGWTDDHATYLPHLTSVAASWDLDMAALHGQVLGAEARDRKKDFILGPGVNLARLPLYGRNFEYMGEDPILAAKLVVPQIKAIQANDVAATVKHYALNTQELNRIGVNAKPDERTLREVYLPAFEAAVKDGGVLGMMGSYNQYYGTNANQSKHLVMDILKGEWGYKGVLLTDWHVDINTYDAAVNGLDLEMGTKVDSYDEYFLAKPFLEMIEAGKIPESVADEKARRILRVQHSIGMYDENRFPGERNSKAHQAAARLIAAEGVVLLKNTPVGTDPAKPVLPLDKSKIKNILVLGPNADKKHGTGGGSSEVKSLYEITPLQGLKAEFGENVNITVMRARSSELSAIASDYVESRHWTGTAAWNISYYTDKTRENLIEESWIVDSKFTAKSISEGHTEENEKASVKGKVEGLFEASSDESAGAKLAGEMLTSSKAPTKYITMTAKIKPLSTGLHQLIAETVGDFTLIINGEMVLNSDDYASDKKSKGNLTKLTHDVELNAGESYAFEISYDGNEGFTLGWNAPGELFSTEAEYIAAAKKADAVIYFGGLSHADDRESIDRPDMKLPYSQDEIISKLIAANEKTIVFLVAGSAVEMPWADKANAIVWGWYGGMEAGYAFADILTGDVNPSGKMPITLPKRLEDTAPIALNDYNATESLYTEGVFIGYRWFEQQNIKPTFAFGHGLSYTQFSLTDMSLSAPKIKGNEGITATVKVTNTGDVAGAEVVQLYLHDLEASVDRPVKELKGFAKVFLKPGESKLVSVSLNTRDLSFWDVKTNDWLAESGEFEILLGTALDDIKQSAKFKYQQ</sequence>
<dbReference type="SUPFAM" id="SSF52279">
    <property type="entry name" value="Beta-D-glucan exohydrolase, C-terminal domain"/>
    <property type="match status" value="1"/>
</dbReference>
<dbReference type="Pfam" id="PF00933">
    <property type="entry name" value="Glyco_hydro_3"/>
    <property type="match status" value="1"/>
</dbReference>
<accession>A0ABY3MYT5</accession>
<dbReference type="SMART" id="SM01217">
    <property type="entry name" value="Fn3_like"/>
    <property type="match status" value="1"/>
</dbReference>
<dbReference type="InterPro" id="IPR026891">
    <property type="entry name" value="Fn3-like"/>
</dbReference>
<evidence type="ECO:0000256" key="2">
    <source>
        <dbReference type="ARBA" id="ARBA00022801"/>
    </source>
</evidence>
<gene>
    <name evidence="6" type="ORF">CWS31_005430</name>
</gene>
<evidence type="ECO:0000256" key="1">
    <source>
        <dbReference type="ARBA" id="ARBA00005336"/>
    </source>
</evidence>
<dbReference type="InterPro" id="IPR013783">
    <property type="entry name" value="Ig-like_fold"/>
</dbReference>
<evidence type="ECO:0000256" key="4">
    <source>
        <dbReference type="SAM" id="SignalP"/>
    </source>
</evidence>
<dbReference type="Gene3D" id="3.40.50.1700">
    <property type="entry name" value="Glycoside hydrolase family 3 C-terminal domain"/>
    <property type="match status" value="1"/>
</dbReference>
<protein>
    <submittedName>
        <fullName evidence="6">Glycosyl hydrolase</fullName>
    </submittedName>
</protein>
<feature type="domain" description="PA14" evidence="5">
    <location>
        <begin position="477"/>
        <end position="657"/>
    </location>
</feature>
<dbReference type="PANTHER" id="PTHR42715:SF10">
    <property type="entry name" value="BETA-GLUCOSIDASE"/>
    <property type="match status" value="1"/>
</dbReference>
<organism evidence="6 7">
    <name type="scientific">Colwellia echini</name>
    <dbReference type="NCBI Taxonomy" id="1982103"/>
    <lineage>
        <taxon>Bacteria</taxon>
        <taxon>Pseudomonadati</taxon>
        <taxon>Pseudomonadota</taxon>
        <taxon>Gammaproteobacteria</taxon>
        <taxon>Alteromonadales</taxon>
        <taxon>Colwelliaceae</taxon>
        <taxon>Colwellia</taxon>
    </lineage>
</organism>
<dbReference type="InterPro" id="IPR036881">
    <property type="entry name" value="Glyco_hydro_3_C_sf"/>
</dbReference>
<dbReference type="Proteomes" id="UP000815846">
    <property type="component" value="Unassembled WGS sequence"/>
</dbReference>
<dbReference type="Pfam" id="PF01915">
    <property type="entry name" value="Glyco_hydro_3_C"/>
    <property type="match status" value="1"/>
</dbReference>
<dbReference type="Gene3D" id="3.20.20.300">
    <property type="entry name" value="Glycoside hydrolase, family 3, N-terminal domain"/>
    <property type="match status" value="1"/>
</dbReference>
<comment type="caution">
    <text evidence="6">The sequence shown here is derived from an EMBL/GenBank/DDBJ whole genome shotgun (WGS) entry which is preliminary data.</text>
</comment>
<dbReference type="GO" id="GO:0016787">
    <property type="term" value="F:hydrolase activity"/>
    <property type="evidence" value="ECO:0007669"/>
    <property type="project" value="UniProtKB-KW"/>
</dbReference>
<reference evidence="6 7" key="1">
    <citation type="submission" date="2019-08" db="EMBL/GenBank/DDBJ databases">
        <title>Microbe sample from Colwellia echini.</title>
        <authorList>
            <person name="Christiansen L."/>
            <person name="Pathiraja D."/>
            <person name="Schultz-Johansen M."/>
            <person name="Choi I.-G."/>
            <person name="Stougaard P."/>
        </authorList>
    </citation>
    <scope>NUCLEOTIDE SEQUENCE [LARGE SCALE GENOMIC DNA]</scope>
    <source>
        <strain evidence="6 7">A3</strain>
    </source>
</reference>